<dbReference type="Pfam" id="PF00361">
    <property type="entry name" value="Proton_antipo_M"/>
    <property type="match status" value="1"/>
</dbReference>
<comment type="similarity">
    <text evidence="2 17">Belongs to the complex I subunit 2 family.</text>
</comment>
<dbReference type="InterPro" id="IPR003917">
    <property type="entry name" value="NADH_UbQ_OxRdtase_chain2"/>
</dbReference>
<evidence type="ECO:0000259" key="19">
    <source>
        <dbReference type="Pfam" id="PF06444"/>
    </source>
</evidence>
<dbReference type="PRINTS" id="PR01436">
    <property type="entry name" value="NADHDHGNASE2"/>
</dbReference>
<dbReference type="InterPro" id="IPR001750">
    <property type="entry name" value="ND/Mrp_TM"/>
</dbReference>
<evidence type="ECO:0000259" key="18">
    <source>
        <dbReference type="Pfam" id="PF00361"/>
    </source>
</evidence>
<evidence type="ECO:0000256" key="16">
    <source>
        <dbReference type="ARBA" id="ARBA00049551"/>
    </source>
</evidence>
<evidence type="ECO:0000256" key="15">
    <source>
        <dbReference type="ARBA" id="ARBA00023136"/>
    </source>
</evidence>
<dbReference type="InterPro" id="IPR050175">
    <property type="entry name" value="Complex_I_Subunit_2"/>
</dbReference>
<evidence type="ECO:0000256" key="17">
    <source>
        <dbReference type="RuleBase" id="RU003403"/>
    </source>
</evidence>
<feature type="domain" description="NADH:quinone oxidoreductase/Mrp antiporter transmembrane" evidence="18">
    <location>
        <begin position="23"/>
        <end position="285"/>
    </location>
</feature>
<evidence type="ECO:0000256" key="1">
    <source>
        <dbReference type="ARBA" id="ARBA00004448"/>
    </source>
</evidence>
<dbReference type="GO" id="GO:0005743">
    <property type="term" value="C:mitochondrial inner membrane"/>
    <property type="evidence" value="ECO:0007669"/>
    <property type="project" value="UniProtKB-SubCell"/>
</dbReference>
<evidence type="ECO:0000256" key="9">
    <source>
        <dbReference type="ARBA" id="ARBA00022967"/>
    </source>
</evidence>
<accession>A0A077ET00</accession>
<keyword evidence="13 17" id="KW-0830">Ubiquinone</keyword>
<evidence type="ECO:0000256" key="5">
    <source>
        <dbReference type="ARBA" id="ARBA00022448"/>
    </source>
</evidence>
<feature type="domain" description="NADH dehydrogenase subunit 2 C-terminal" evidence="19">
    <location>
        <begin position="290"/>
        <end position="343"/>
    </location>
</feature>
<evidence type="ECO:0000256" key="2">
    <source>
        <dbReference type="ARBA" id="ARBA00007012"/>
    </source>
</evidence>
<name>A0A077ET00_9SAUR</name>
<dbReference type="PANTHER" id="PTHR46552:SF1">
    <property type="entry name" value="NADH-UBIQUINONE OXIDOREDUCTASE CHAIN 2"/>
    <property type="match status" value="1"/>
</dbReference>
<evidence type="ECO:0000256" key="7">
    <source>
        <dbReference type="ARBA" id="ARBA00022692"/>
    </source>
</evidence>
<evidence type="ECO:0000256" key="12">
    <source>
        <dbReference type="ARBA" id="ARBA00023027"/>
    </source>
</evidence>
<keyword evidence="14 17" id="KW-0496">Mitochondrion</keyword>
<evidence type="ECO:0000256" key="11">
    <source>
        <dbReference type="ARBA" id="ARBA00022989"/>
    </source>
</evidence>
<dbReference type="GO" id="GO:0008137">
    <property type="term" value="F:NADH dehydrogenase (ubiquinone) activity"/>
    <property type="evidence" value="ECO:0007669"/>
    <property type="project" value="UniProtKB-EC"/>
</dbReference>
<evidence type="ECO:0000256" key="10">
    <source>
        <dbReference type="ARBA" id="ARBA00022982"/>
    </source>
</evidence>
<keyword evidence="5" id="KW-0813">Transport</keyword>
<comment type="function">
    <text evidence="17">Core subunit of the mitochondrial membrane respiratory chain NADH dehydrogenase (Complex I) which catalyzes electron transfer from NADH through the respiratory chain, using ubiquinone as an electron acceptor. Essential for the catalytic activity and assembly of complex I.</text>
</comment>
<dbReference type="PANTHER" id="PTHR46552">
    <property type="entry name" value="NADH-UBIQUINONE OXIDOREDUCTASE CHAIN 2"/>
    <property type="match status" value="1"/>
</dbReference>
<keyword evidence="9 17" id="KW-1278">Translocase</keyword>
<evidence type="ECO:0000256" key="14">
    <source>
        <dbReference type="ARBA" id="ARBA00023128"/>
    </source>
</evidence>
<keyword evidence="8 17" id="KW-0999">Mitochondrion inner membrane</keyword>
<dbReference type="GO" id="GO:0006120">
    <property type="term" value="P:mitochondrial electron transport, NADH to ubiquinone"/>
    <property type="evidence" value="ECO:0007669"/>
    <property type="project" value="InterPro"/>
</dbReference>
<comment type="subcellular location">
    <subcellularLocation>
        <location evidence="1 17">Mitochondrion inner membrane</location>
        <topology evidence="1 17">Multi-pass membrane protein</topology>
    </subcellularLocation>
</comment>
<keyword evidence="10 17" id="KW-0249">Electron transport</keyword>
<sequence length="346" mass="38068">MNPLIQSLLITSLATSTIITMSSNHWLLAWLGLELNTLSILPIIIKPHHPRATEAVTKYFLIQAAAAALILCASTTNAWQTGQWSIINTPSSATTMILTIAIMLKLGLAPAHLWYPDVLQGSTMITALVISTWQKIAPLTLLYMTHNHLHTNTLLLIGLTSTLIGGWAGLNQTQTRKIMAFSSIAHMGWLVVALTLSPGLATLTMIMYMLMTTMMFISLSSTMTKTISDMGMTWPLSPTLMATTMMTLMSLGGLPPLTGFMPKWLILKELTMMTLPLLSTLLLLASLPSLFFYLRMTYLITLTVSPTTTNTEHNWRFKTNLKPNLTLTTTTALMLLPLAPALYNTT</sequence>
<reference evidence="20" key="1">
    <citation type="journal article" date="2014" name="Zool. Scr.">
        <title>Cryptic species and Miocene diversification of Palaearctic naked-toed geckos (Squamata: Gekkonidae) in the Indian dry zone.</title>
        <authorList>
            <person name="Agarwal I."/>
            <person name="Bauer A.M."/>
            <person name="Jackman T.R."/>
            <person name="Karanth P."/>
        </authorList>
    </citation>
    <scope>NUCLEOTIDE SEQUENCE</scope>
</reference>
<feature type="transmembrane region" description="Helical" evidence="17">
    <location>
        <begin position="202"/>
        <end position="222"/>
    </location>
</feature>
<keyword evidence="12 17" id="KW-0520">NAD</keyword>
<evidence type="ECO:0000256" key="4">
    <source>
        <dbReference type="ARBA" id="ARBA00021008"/>
    </source>
</evidence>
<feature type="transmembrane region" description="Helical" evidence="17">
    <location>
        <begin position="57"/>
        <end position="79"/>
    </location>
</feature>
<keyword evidence="6 17" id="KW-0679">Respiratory chain</keyword>
<dbReference type="AlphaFoldDB" id="A0A077ET00"/>
<gene>
    <name evidence="20" type="primary">ND2</name>
</gene>
<keyword evidence="11 17" id="KW-1133">Transmembrane helix</keyword>
<feature type="transmembrane region" description="Helical" evidence="17">
    <location>
        <begin position="85"/>
        <end position="106"/>
    </location>
</feature>
<dbReference type="EMBL" id="KJ794404">
    <property type="protein sequence ID" value="AIL52171.1"/>
    <property type="molecule type" value="Genomic_DNA"/>
</dbReference>
<evidence type="ECO:0000256" key="3">
    <source>
        <dbReference type="ARBA" id="ARBA00012944"/>
    </source>
</evidence>
<evidence type="ECO:0000313" key="20">
    <source>
        <dbReference type="EMBL" id="AIL52171.1"/>
    </source>
</evidence>
<dbReference type="EC" id="7.1.1.2" evidence="3 17"/>
<dbReference type="Pfam" id="PF06444">
    <property type="entry name" value="NADH_dehy_S2_C"/>
    <property type="match status" value="1"/>
</dbReference>
<feature type="transmembrane region" description="Helical" evidence="17">
    <location>
        <begin position="274"/>
        <end position="294"/>
    </location>
</feature>
<feature type="transmembrane region" description="Helical" evidence="17">
    <location>
        <begin position="178"/>
        <end position="196"/>
    </location>
</feature>
<protein>
    <recommendedName>
        <fullName evidence="4 17">NADH-ubiquinone oxidoreductase chain 2</fullName>
        <ecNumber evidence="3 17">7.1.1.2</ecNumber>
    </recommendedName>
</protein>
<evidence type="ECO:0000256" key="8">
    <source>
        <dbReference type="ARBA" id="ARBA00022792"/>
    </source>
</evidence>
<comment type="catalytic activity">
    <reaction evidence="16 17">
        <text>a ubiquinone + NADH + 5 H(+)(in) = a ubiquinol + NAD(+) + 4 H(+)(out)</text>
        <dbReference type="Rhea" id="RHEA:29091"/>
        <dbReference type="Rhea" id="RHEA-COMP:9565"/>
        <dbReference type="Rhea" id="RHEA-COMP:9566"/>
        <dbReference type="ChEBI" id="CHEBI:15378"/>
        <dbReference type="ChEBI" id="CHEBI:16389"/>
        <dbReference type="ChEBI" id="CHEBI:17976"/>
        <dbReference type="ChEBI" id="CHEBI:57540"/>
        <dbReference type="ChEBI" id="CHEBI:57945"/>
        <dbReference type="EC" id="7.1.1.2"/>
    </reaction>
</comment>
<dbReference type="InterPro" id="IPR010933">
    <property type="entry name" value="NADH_DH_su2_C"/>
</dbReference>
<proteinExistence type="inferred from homology"/>
<geneLocation type="mitochondrion" evidence="20"/>
<keyword evidence="15 17" id="KW-0472">Membrane</keyword>
<feature type="transmembrane region" description="Helical" evidence="17">
    <location>
        <begin position="153"/>
        <end position="171"/>
    </location>
</feature>
<feature type="transmembrane region" description="Helical" evidence="17">
    <location>
        <begin position="234"/>
        <end position="254"/>
    </location>
</feature>
<evidence type="ECO:0000256" key="6">
    <source>
        <dbReference type="ARBA" id="ARBA00022660"/>
    </source>
</evidence>
<organism evidence="20">
    <name type="scientific">Altiphylax stoliczkai</name>
    <name type="common">Frontier bow-fingered gecko</name>
    <dbReference type="NCBI Taxonomy" id="1395654"/>
    <lineage>
        <taxon>Eukaryota</taxon>
        <taxon>Metazoa</taxon>
        <taxon>Chordata</taxon>
        <taxon>Craniata</taxon>
        <taxon>Vertebrata</taxon>
        <taxon>Euteleostomi</taxon>
        <taxon>Lepidosauria</taxon>
        <taxon>Squamata</taxon>
        <taxon>Bifurcata</taxon>
        <taxon>Gekkota</taxon>
        <taxon>Gekkonidae</taxon>
        <taxon>Altiphylax</taxon>
    </lineage>
</organism>
<keyword evidence="7 17" id="KW-0812">Transmembrane</keyword>
<evidence type="ECO:0000256" key="13">
    <source>
        <dbReference type="ARBA" id="ARBA00023075"/>
    </source>
</evidence>
<feature type="transmembrane region" description="Helical" evidence="17">
    <location>
        <begin position="26"/>
        <end position="45"/>
    </location>
</feature>